<evidence type="ECO:0000259" key="6">
    <source>
        <dbReference type="Pfam" id="PF00501"/>
    </source>
</evidence>
<protein>
    <recommendedName>
        <fullName evidence="4">Long-chain-fatty-acid--CoA ligase</fullName>
    </recommendedName>
</protein>
<keyword evidence="8" id="KW-1185">Reference proteome</keyword>
<dbReference type="EMBL" id="CP111014">
    <property type="protein sequence ID" value="WAQ97845.1"/>
    <property type="molecule type" value="Genomic_DNA"/>
</dbReference>
<reference evidence="7" key="1">
    <citation type="submission" date="2022-11" db="EMBL/GenBank/DDBJ databases">
        <title>Centuries of genome instability and evolution in soft-shell clam transmissible cancer (bioRxiv).</title>
        <authorList>
            <person name="Hart S.F.M."/>
            <person name="Yonemitsu M.A."/>
            <person name="Giersch R.M."/>
            <person name="Beal B.F."/>
            <person name="Arriagada G."/>
            <person name="Davis B.W."/>
            <person name="Ostrander E.A."/>
            <person name="Goff S.P."/>
            <person name="Metzger M.J."/>
        </authorList>
    </citation>
    <scope>NUCLEOTIDE SEQUENCE</scope>
    <source>
        <strain evidence="7">MELC-2E11</strain>
        <tissue evidence="7">Siphon/mantle</tissue>
    </source>
</reference>
<evidence type="ECO:0000256" key="1">
    <source>
        <dbReference type="ARBA" id="ARBA00006432"/>
    </source>
</evidence>
<evidence type="ECO:0000256" key="5">
    <source>
        <dbReference type="ARBA" id="ARBA00048666"/>
    </source>
</evidence>
<organism evidence="7 8">
    <name type="scientific">Mya arenaria</name>
    <name type="common">Soft-shell clam</name>
    <dbReference type="NCBI Taxonomy" id="6604"/>
    <lineage>
        <taxon>Eukaryota</taxon>
        <taxon>Metazoa</taxon>
        <taxon>Spiralia</taxon>
        <taxon>Lophotrochozoa</taxon>
        <taxon>Mollusca</taxon>
        <taxon>Bivalvia</taxon>
        <taxon>Autobranchia</taxon>
        <taxon>Heteroconchia</taxon>
        <taxon>Euheterodonta</taxon>
        <taxon>Imparidentia</taxon>
        <taxon>Neoheterodontei</taxon>
        <taxon>Myida</taxon>
        <taxon>Myoidea</taxon>
        <taxon>Myidae</taxon>
        <taxon>Mya</taxon>
    </lineage>
</organism>
<dbReference type="Proteomes" id="UP001164746">
    <property type="component" value="Chromosome 3"/>
</dbReference>
<dbReference type="PANTHER" id="PTHR43107">
    <property type="entry name" value="LONG-CHAIN FATTY ACID TRANSPORT PROTEIN"/>
    <property type="match status" value="1"/>
</dbReference>
<keyword evidence="2" id="KW-0436">Ligase</keyword>
<evidence type="ECO:0000256" key="4">
    <source>
        <dbReference type="ARBA" id="ARBA00041297"/>
    </source>
</evidence>
<evidence type="ECO:0000313" key="8">
    <source>
        <dbReference type="Proteomes" id="UP001164746"/>
    </source>
</evidence>
<evidence type="ECO:0000313" key="7">
    <source>
        <dbReference type="EMBL" id="WAQ97845.1"/>
    </source>
</evidence>
<dbReference type="Pfam" id="PF00501">
    <property type="entry name" value="AMP-binding"/>
    <property type="match status" value="1"/>
</dbReference>
<dbReference type="InterPro" id="IPR000873">
    <property type="entry name" value="AMP-dep_synth/lig_dom"/>
</dbReference>
<name>A0ABY7DMD2_MYAAR</name>
<dbReference type="InterPro" id="IPR042099">
    <property type="entry name" value="ANL_N_sf"/>
</dbReference>
<accession>A0ABY7DMD2</accession>
<dbReference type="Gene3D" id="3.40.50.12780">
    <property type="entry name" value="N-terminal domain of ligase-like"/>
    <property type="match status" value="2"/>
</dbReference>
<comment type="similarity">
    <text evidence="1">Belongs to the ATP-dependent AMP-binding enzyme family.</text>
</comment>
<comment type="catalytic activity">
    <reaction evidence="5">
        <text>tetracosanoate + ATP + CoA = tetracosanoyl-CoA + AMP + diphosphate</text>
        <dbReference type="Rhea" id="RHEA:33639"/>
        <dbReference type="ChEBI" id="CHEBI:30616"/>
        <dbReference type="ChEBI" id="CHEBI:31014"/>
        <dbReference type="ChEBI" id="CHEBI:33019"/>
        <dbReference type="ChEBI" id="CHEBI:57287"/>
        <dbReference type="ChEBI" id="CHEBI:65052"/>
        <dbReference type="ChEBI" id="CHEBI:456215"/>
    </reaction>
    <physiologicalReaction direction="left-to-right" evidence="5">
        <dbReference type="Rhea" id="RHEA:33640"/>
    </physiologicalReaction>
</comment>
<evidence type="ECO:0000256" key="2">
    <source>
        <dbReference type="ARBA" id="ARBA00022598"/>
    </source>
</evidence>
<sequence>MPTKKDKLILGTAGAVGAGILSWRAFFPWIGHDLRMMKNGGNAGKKLMADQVNKRFLINMFEEAVEKYPKKPFIIFEDRIYTYEFVNQQTNRVANIAAKWGLKVGDCLQKLGIAVAFINFHIRGQPLIHTLKACEAKALIIGAGDYILPKIEEVRGELGDLPIFVQGQPLMLGPAYTSLPKPAIISQAKAIGMSKFFQLFYFKPSDIVYTVTPLYHSAAGGLGLMNTLDQGATMVLRRKFSAQHFFEDVRRHNVTVLQYIGELCRYLLAVPESPLDGKHCCRVAVGNGLRSDIWEKFKIRYKIPQICEFFGATEGTNKLDPTPKLLVKVDVDTGDAIRNKKGLCIPVATGEPGLLLGTIPPNYQNMQFYKGGREINEKKVLRNVVKEGDAYFNFGDLLSSEGRAGMAAIHLEGNMQLTPKVLKDIFNHCKENLPNYSRPLFIRFPKEESITVTHKQQKTQLRKDGFHPENIDDPLFYYNEAAGTYTPLTLDNFQSFLTKSRL</sequence>
<dbReference type="PANTHER" id="PTHR43107:SF22">
    <property type="entry name" value="VERY LONG-CHAIN ACYL-COA SYNTHETASE"/>
    <property type="match status" value="1"/>
</dbReference>
<proteinExistence type="inferred from homology"/>
<evidence type="ECO:0000256" key="3">
    <source>
        <dbReference type="ARBA" id="ARBA00036527"/>
    </source>
</evidence>
<dbReference type="SUPFAM" id="SSF56801">
    <property type="entry name" value="Acetyl-CoA synthetase-like"/>
    <property type="match status" value="1"/>
</dbReference>
<gene>
    <name evidence="7" type="ORF">MAR_022218</name>
</gene>
<feature type="domain" description="AMP-dependent synthetase/ligase" evidence="6">
    <location>
        <begin position="177"/>
        <end position="316"/>
    </location>
</feature>
<comment type="catalytic activity">
    <reaction evidence="3">
        <text>a very long-chain fatty acid + ATP + CoA = a very long-chain fatty acyl-CoA + AMP + diphosphate</text>
        <dbReference type="Rhea" id="RHEA:54536"/>
        <dbReference type="ChEBI" id="CHEBI:30616"/>
        <dbReference type="ChEBI" id="CHEBI:33019"/>
        <dbReference type="ChEBI" id="CHEBI:57287"/>
        <dbReference type="ChEBI" id="CHEBI:58950"/>
        <dbReference type="ChEBI" id="CHEBI:138261"/>
        <dbReference type="ChEBI" id="CHEBI:456215"/>
    </reaction>
    <physiologicalReaction direction="left-to-right" evidence="3">
        <dbReference type="Rhea" id="RHEA:54537"/>
    </physiologicalReaction>
</comment>